<reference evidence="1" key="1">
    <citation type="submission" date="2014-11" db="EMBL/GenBank/DDBJ databases">
        <authorList>
            <person name="Amaro Gonzalez C."/>
        </authorList>
    </citation>
    <scope>NUCLEOTIDE SEQUENCE</scope>
</reference>
<sequence>MQIHVRIVLLVGQIKIKVQVVSSLHTVAHEHHNTELYCDLSLQPPSSPEITQPLS</sequence>
<name>A0A0E9RVW2_ANGAN</name>
<organism evidence="1">
    <name type="scientific">Anguilla anguilla</name>
    <name type="common">European freshwater eel</name>
    <name type="synonym">Muraena anguilla</name>
    <dbReference type="NCBI Taxonomy" id="7936"/>
    <lineage>
        <taxon>Eukaryota</taxon>
        <taxon>Metazoa</taxon>
        <taxon>Chordata</taxon>
        <taxon>Craniata</taxon>
        <taxon>Vertebrata</taxon>
        <taxon>Euteleostomi</taxon>
        <taxon>Actinopterygii</taxon>
        <taxon>Neopterygii</taxon>
        <taxon>Teleostei</taxon>
        <taxon>Anguilliformes</taxon>
        <taxon>Anguillidae</taxon>
        <taxon>Anguilla</taxon>
    </lineage>
</organism>
<evidence type="ECO:0000313" key="1">
    <source>
        <dbReference type="EMBL" id="JAH33274.1"/>
    </source>
</evidence>
<dbReference type="EMBL" id="GBXM01075303">
    <property type="protein sequence ID" value="JAH33274.1"/>
    <property type="molecule type" value="Transcribed_RNA"/>
</dbReference>
<accession>A0A0E9RVW2</accession>
<reference evidence="1" key="2">
    <citation type="journal article" date="2015" name="Fish Shellfish Immunol.">
        <title>Early steps in the European eel (Anguilla anguilla)-Vibrio vulnificus interaction in the gills: Role of the RtxA13 toxin.</title>
        <authorList>
            <person name="Callol A."/>
            <person name="Pajuelo D."/>
            <person name="Ebbesson L."/>
            <person name="Teles M."/>
            <person name="MacKenzie S."/>
            <person name="Amaro C."/>
        </authorList>
    </citation>
    <scope>NUCLEOTIDE SEQUENCE</scope>
</reference>
<dbReference type="AlphaFoldDB" id="A0A0E9RVW2"/>
<proteinExistence type="predicted"/>
<protein>
    <submittedName>
        <fullName evidence="1">Uncharacterized protein</fullName>
    </submittedName>
</protein>